<gene>
    <name evidence="2" type="ORF">GGD89_003730</name>
</gene>
<organism evidence="2 3">
    <name type="scientific">Roseospira visakhapatnamensis</name>
    <dbReference type="NCBI Taxonomy" id="390880"/>
    <lineage>
        <taxon>Bacteria</taxon>
        <taxon>Pseudomonadati</taxon>
        <taxon>Pseudomonadota</taxon>
        <taxon>Alphaproteobacteria</taxon>
        <taxon>Rhodospirillales</taxon>
        <taxon>Rhodospirillaceae</taxon>
        <taxon>Roseospira</taxon>
    </lineage>
</organism>
<sequence>MLAQAAMRLAAAGGAGQALVIPWENPAMTYWNAPAPYKVLTKSWETYPSWQAFDKNPNTYVMSRQGVPGNPNWWITLDCGAPKRVTELTFTVVDGAYRPKNVTLFTSVDDVTWTLQVVGRIEPEPAEGSSRTTMFGGDGTTARLWRFNCGKVYADHRRTMIAEIILRGFE</sequence>
<dbReference type="InterPro" id="IPR008979">
    <property type="entry name" value="Galactose-bd-like_sf"/>
</dbReference>
<name>A0A7W6RGD2_9PROT</name>
<dbReference type="Proteomes" id="UP000554286">
    <property type="component" value="Unassembled WGS sequence"/>
</dbReference>
<comment type="caution">
    <text evidence="2">The sequence shown here is derived from an EMBL/GenBank/DDBJ whole genome shotgun (WGS) entry which is preliminary data.</text>
</comment>
<reference evidence="2 3" key="1">
    <citation type="submission" date="2020-08" db="EMBL/GenBank/DDBJ databases">
        <title>Genome sequencing of Purple Non-Sulfur Bacteria from various extreme environments.</title>
        <authorList>
            <person name="Mayer M."/>
        </authorList>
    </citation>
    <scope>NUCLEOTIDE SEQUENCE [LARGE SCALE GENOMIC DNA]</scope>
    <source>
        <strain evidence="2 3">JA131</strain>
    </source>
</reference>
<feature type="domain" description="F5/8 type C" evidence="1">
    <location>
        <begin position="44"/>
        <end position="164"/>
    </location>
</feature>
<dbReference type="SUPFAM" id="SSF49785">
    <property type="entry name" value="Galactose-binding domain-like"/>
    <property type="match status" value="1"/>
</dbReference>
<evidence type="ECO:0000313" key="2">
    <source>
        <dbReference type="EMBL" id="MBB4268076.1"/>
    </source>
</evidence>
<evidence type="ECO:0000313" key="3">
    <source>
        <dbReference type="Proteomes" id="UP000554286"/>
    </source>
</evidence>
<proteinExistence type="predicted"/>
<dbReference type="Pfam" id="PF00754">
    <property type="entry name" value="F5_F8_type_C"/>
    <property type="match status" value="1"/>
</dbReference>
<protein>
    <recommendedName>
        <fullName evidence="1">F5/8 type C domain-containing protein</fullName>
    </recommendedName>
</protein>
<dbReference type="InterPro" id="IPR000421">
    <property type="entry name" value="FA58C"/>
</dbReference>
<dbReference type="AlphaFoldDB" id="A0A7W6RGD2"/>
<evidence type="ECO:0000259" key="1">
    <source>
        <dbReference type="Pfam" id="PF00754"/>
    </source>
</evidence>
<keyword evidence="3" id="KW-1185">Reference proteome</keyword>
<accession>A0A7W6RGD2</accession>
<dbReference type="RefSeq" id="WP_184048613.1">
    <property type="nucleotide sequence ID" value="NZ_JACIGK010000048.1"/>
</dbReference>
<dbReference type="EMBL" id="JACIGK010000048">
    <property type="protein sequence ID" value="MBB4268076.1"/>
    <property type="molecule type" value="Genomic_DNA"/>
</dbReference>
<dbReference type="Gene3D" id="2.60.120.260">
    <property type="entry name" value="Galactose-binding domain-like"/>
    <property type="match status" value="1"/>
</dbReference>